<proteinExistence type="predicted"/>
<dbReference type="EMBL" id="JAXOVC010000005">
    <property type="protein sequence ID" value="KAK4502014.1"/>
    <property type="molecule type" value="Genomic_DNA"/>
</dbReference>
<dbReference type="Gene3D" id="1.10.287.2610">
    <property type="match status" value="1"/>
</dbReference>
<accession>A0ABR0EKC5</accession>
<sequence>MGDSDHQLPAFARDVRGGEDVLEAAQAKADAAKPFARRLEALLREIPAHVEGDGEEVYLEILNGLIGYDIVKERDQLLEENRHLRAQLNAADSTRSSSTAHATQTTASRPKITVPSNDLSRPTPSQATATHRLDQKRAALEKNIRELEKARSDAWALKVDAEQQMHYAIARQAEAERVRDDDLEKCCDVEERLEALKTERDELEEVVDGLKTRVEDLREELRDLAEKDETSSITSRGQQSAKRVLPSTETR</sequence>
<feature type="compositionally biased region" description="Polar residues" evidence="1">
    <location>
        <begin position="231"/>
        <end position="251"/>
    </location>
</feature>
<feature type="region of interest" description="Disordered" evidence="1">
    <location>
        <begin position="88"/>
        <end position="132"/>
    </location>
</feature>
<feature type="compositionally biased region" description="Low complexity" evidence="1">
    <location>
        <begin position="90"/>
        <end position="108"/>
    </location>
</feature>
<organism evidence="2 3">
    <name type="scientific">Zasmidium cellare</name>
    <name type="common">Wine cellar mold</name>
    <name type="synonym">Racodium cellare</name>
    <dbReference type="NCBI Taxonomy" id="395010"/>
    <lineage>
        <taxon>Eukaryota</taxon>
        <taxon>Fungi</taxon>
        <taxon>Dikarya</taxon>
        <taxon>Ascomycota</taxon>
        <taxon>Pezizomycotina</taxon>
        <taxon>Dothideomycetes</taxon>
        <taxon>Dothideomycetidae</taxon>
        <taxon>Mycosphaerellales</taxon>
        <taxon>Mycosphaerellaceae</taxon>
        <taxon>Zasmidium</taxon>
    </lineage>
</organism>
<gene>
    <name evidence="2" type="ORF">PRZ48_007825</name>
</gene>
<name>A0ABR0EKC5_ZASCE</name>
<feature type="region of interest" description="Disordered" evidence="1">
    <location>
        <begin position="223"/>
        <end position="251"/>
    </location>
</feature>
<evidence type="ECO:0000313" key="3">
    <source>
        <dbReference type="Proteomes" id="UP001305779"/>
    </source>
</evidence>
<keyword evidence="3" id="KW-1185">Reference proteome</keyword>
<protein>
    <submittedName>
        <fullName evidence="2">Uncharacterized protein</fullName>
    </submittedName>
</protein>
<reference evidence="2 3" key="1">
    <citation type="journal article" date="2023" name="G3 (Bethesda)">
        <title>A chromosome-level genome assembly of Zasmidium syzygii isolated from banana leaves.</title>
        <authorList>
            <person name="van Westerhoven A.C."/>
            <person name="Mehrabi R."/>
            <person name="Talebi R."/>
            <person name="Steentjes M.B.F."/>
            <person name="Corcolon B."/>
            <person name="Chong P.A."/>
            <person name="Kema G.H.J."/>
            <person name="Seidl M.F."/>
        </authorList>
    </citation>
    <scope>NUCLEOTIDE SEQUENCE [LARGE SCALE GENOMIC DNA]</scope>
    <source>
        <strain evidence="2 3">P124</strain>
    </source>
</reference>
<dbReference type="Proteomes" id="UP001305779">
    <property type="component" value="Unassembled WGS sequence"/>
</dbReference>
<evidence type="ECO:0000256" key="1">
    <source>
        <dbReference type="SAM" id="MobiDB-lite"/>
    </source>
</evidence>
<comment type="caution">
    <text evidence="2">The sequence shown here is derived from an EMBL/GenBank/DDBJ whole genome shotgun (WGS) entry which is preliminary data.</text>
</comment>
<evidence type="ECO:0000313" key="2">
    <source>
        <dbReference type="EMBL" id="KAK4502014.1"/>
    </source>
</evidence>
<feature type="compositionally biased region" description="Polar residues" evidence="1">
    <location>
        <begin position="114"/>
        <end position="129"/>
    </location>
</feature>